<dbReference type="PANTHER" id="PTHR10218">
    <property type="entry name" value="GTP-BINDING PROTEIN ALPHA SUBUNIT"/>
    <property type="match status" value="1"/>
</dbReference>
<feature type="region of interest" description="Disordered" evidence="5">
    <location>
        <begin position="1"/>
        <end position="21"/>
    </location>
</feature>
<dbReference type="Proteomes" id="UP001470230">
    <property type="component" value="Unassembled WGS sequence"/>
</dbReference>
<keyword evidence="7" id="KW-1185">Reference proteome</keyword>
<evidence type="ECO:0000256" key="5">
    <source>
        <dbReference type="SAM" id="MobiDB-lite"/>
    </source>
</evidence>
<organism evidence="6 7">
    <name type="scientific">Tritrichomonas musculus</name>
    <dbReference type="NCBI Taxonomy" id="1915356"/>
    <lineage>
        <taxon>Eukaryota</taxon>
        <taxon>Metamonada</taxon>
        <taxon>Parabasalia</taxon>
        <taxon>Tritrichomonadida</taxon>
        <taxon>Tritrichomonadidae</taxon>
        <taxon>Tritrichomonas</taxon>
    </lineage>
</organism>
<dbReference type="SUPFAM" id="SSF47895">
    <property type="entry name" value="Transducin (alpha subunit), insertion domain"/>
    <property type="match status" value="1"/>
</dbReference>
<dbReference type="CDD" id="cd00066">
    <property type="entry name" value="G-alpha"/>
    <property type="match status" value="1"/>
</dbReference>
<keyword evidence="3" id="KW-0342">GTP-binding</keyword>
<dbReference type="PANTHER" id="PTHR10218:SF302">
    <property type="entry name" value="GUANINE NUCLEOTIDE-BINDING PROTEIN ALPHA-5 SUBUNIT"/>
    <property type="match status" value="1"/>
</dbReference>
<dbReference type="PRINTS" id="PR00318">
    <property type="entry name" value="GPROTEINA"/>
</dbReference>
<dbReference type="Gene3D" id="1.10.400.10">
    <property type="entry name" value="GI Alpha 1, domain 2-like"/>
    <property type="match status" value="1"/>
</dbReference>
<dbReference type="InterPro" id="IPR001019">
    <property type="entry name" value="Gprotein_alpha_su"/>
</dbReference>
<dbReference type="InterPro" id="IPR027417">
    <property type="entry name" value="P-loop_NTPase"/>
</dbReference>
<evidence type="ECO:0000256" key="2">
    <source>
        <dbReference type="ARBA" id="ARBA00022741"/>
    </source>
</evidence>
<keyword evidence="2" id="KW-0547">Nucleotide-binding</keyword>
<dbReference type="PROSITE" id="PS51882">
    <property type="entry name" value="G_ALPHA"/>
    <property type="match status" value="1"/>
</dbReference>
<sequence length="391" mass="44683">MGCCSSTDEKSVKSKSNQKQKSNVSYDNLLNYTDSNIPMPNNQQPILQSNGLIPINVGEFDDGQQDKKVLLLGSGECGKTTIWKQLKITDCGGFDDSERESFIPGIKLAILFDMKLVLEELTDLGVTVPNNLENDKETLDTLFQESLTDESLTAEVADMIYRVWNDPQIQHVYKQVFYESCGIGENAPYFFENVMRISDGDYIPSDEDILKIRIRTTGMSSMPFIINHDIKLLLVDLGGQISERGKWRNGFKNTNYIMYVISLSDFDQKCFDSDDYRTNDSLSLFQEIANQEHLKSIPFFLILNKTDLFKEKLSDPQSQPQFKRAYPDYEGEVSSVNYKQCLDHIKKTYLKKAEQRQKGAEIIPIETCAMDKDSISDLFQKIAFRVNNDNK</sequence>
<dbReference type="Pfam" id="PF00503">
    <property type="entry name" value="G-alpha"/>
    <property type="match status" value="1"/>
</dbReference>
<reference evidence="6 7" key="1">
    <citation type="submission" date="2024-04" db="EMBL/GenBank/DDBJ databases">
        <title>Tritrichomonas musculus Genome.</title>
        <authorList>
            <person name="Alves-Ferreira E."/>
            <person name="Grigg M."/>
            <person name="Lorenzi H."/>
            <person name="Galac M."/>
        </authorList>
    </citation>
    <scope>NUCLEOTIDE SEQUENCE [LARGE SCALE GENOMIC DNA]</scope>
    <source>
        <strain evidence="6 7">EAF2021</strain>
    </source>
</reference>
<keyword evidence="1" id="KW-0479">Metal-binding</keyword>
<protein>
    <submittedName>
        <fullName evidence="6">Uncharacterized protein</fullName>
    </submittedName>
</protein>
<accession>A0ABR2JE35</accession>
<dbReference type="EMBL" id="JAPFFF010000012">
    <property type="protein sequence ID" value="KAK8875793.1"/>
    <property type="molecule type" value="Genomic_DNA"/>
</dbReference>
<dbReference type="InterPro" id="IPR011025">
    <property type="entry name" value="GproteinA_insert"/>
</dbReference>
<gene>
    <name evidence="6" type="ORF">M9Y10_005968</name>
</gene>
<evidence type="ECO:0000313" key="7">
    <source>
        <dbReference type="Proteomes" id="UP001470230"/>
    </source>
</evidence>
<proteinExistence type="predicted"/>
<evidence type="ECO:0000256" key="3">
    <source>
        <dbReference type="ARBA" id="ARBA00023134"/>
    </source>
</evidence>
<dbReference type="SUPFAM" id="SSF52540">
    <property type="entry name" value="P-loop containing nucleoside triphosphate hydrolases"/>
    <property type="match status" value="1"/>
</dbReference>
<evidence type="ECO:0000256" key="1">
    <source>
        <dbReference type="ARBA" id="ARBA00022723"/>
    </source>
</evidence>
<evidence type="ECO:0000256" key="4">
    <source>
        <dbReference type="ARBA" id="ARBA00023224"/>
    </source>
</evidence>
<name>A0ABR2JE35_9EUKA</name>
<comment type="caution">
    <text evidence="6">The sequence shown here is derived from an EMBL/GenBank/DDBJ whole genome shotgun (WGS) entry which is preliminary data.</text>
</comment>
<keyword evidence="4" id="KW-0807">Transducer</keyword>
<evidence type="ECO:0000313" key="6">
    <source>
        <dbReference type="EMBL" id="KAK8875793.1"/>
    </source>
</evidence>
<dbReference type="Gene3D" id="3.40.50.300">
    <property type="entry name" value="P-loop containing nucleotide triphosphate hydrolases"/>
    <property type="match status" value="1"/>
</dbReference>
<dbReference type="SMART" id="SM00275">
    <property type="entry name" value="G_alpha"/>
    <property type="match status" value="1"/>
</dbReference>